<comment type="similarity">
    <text evidence="3">Belongs to the peptidase M67A family. CSN5 subfamily.</text>
</comment>
<protein>
    <recommendedName>
        <fullName evidence="4">COP9 signalosome complex subunit 5</fullName>
    </recommendedName>
</protein>
<dbReference type="PROSITE" id="PS50249">
    <property type="entry name" value="MPN"/>
    <property type="match status" value="1"/>
</dbReference>
<sequence length="362" mass="40145">MATAAGAAAPTTQDDFYTFDETRLEQLRQEKPWMADPKFIKKVMVSPGAAMKMLMHAISGVERGIKTGGVPVEIMGLMIGRPDPEDPTRLVVTDVFPLPIEGAETRVLADDAEVMNYMIQLGENLELTRKERFMGWYHSHPFEVDIHSHCFMSAMDVSTQLGWQRLEDRNGNPWLAVVVDPLRSIAKGRPEFGAFRVYPPEYNAPADETPDFKIVTNDSARVERWGSCWNRYYILEMEYYMSSTAAAVLGTLSRSFLWMSNLTHAPGGEQEAREKAREQIGKMREKIKGMVDHGVPQLSLQRLQPSATPSSLSGPRGRGGPSRGGTRNGDAETAAISSDVAVDALLHQVTQLAKAEVFNPST</sequence>
<evidence type="ECO:0000256" key="4">
    <source>
        <dbReference type="ARBA" id="ARBA00014880"/>
    </source>
</evidence>
<evidence type="ECO:0000256" key="11">
    <source>
        <dbReference type="ARBA" id="ARBA00023049"/>
    </source>
</evidence>
<evidence type="ECO:0000256" key="3">
    <source>
        <dbReference type="ARBA" id="ARBA00006008"/>
    </source>
</evidence>
<dbReference type="GO" id="GO:0005737">
    <property type="term" value="C:cytoplasm"/>
    <property type="evidence" value="ECO:0007669"/>
    <property type="project" value="UniProtKB-SubCell"/>
</dbReference>
<dbReference type="GO" id="GO:0006508">
    <property type="term" value="P:proteolysis"/>
    <property type="evidence" value="ECO:0007669"/>
    <property type="project" value="UniProtKB-KW"/>
</dbReference>
<evidence type="ECO:0000259" key="14">
    <source>
        <dbReference type="PROSITE" id="PS50249"/>
    </source>
</evidence>
<keyword evidence="6" id="KW-0645">Protease</keyword>
<keyword evidence="10" id="KW-0862">Zinc</keyword>
<evidence type="ECO:0000256" key="5">
    <source>
        <dbReference type="ARBA" id="ARBA00022490"/>
    </source>
</evidence>
<dbReference type="PANTHER" id="PTHR10410">
    <property type="entry name" value="EUKARYOTIC TRANSLATION INITIATION FACTOR 3 -RELATED"/>
    <property type="match status" value="1"/>
</dbReference>
<dbReference type="InterPro" id="IPR037518">
    <property type="entry name" value="MPN"/>
</dbReference>
<evidence type="ECO:0000256" key="8">
    <source>
        <dbReference type="ARBA" id="ARBA00022790"/>
    </source>
</evidence>
<dbReference type="EMBL" id="HBGJ01022831">
    <property type="protein sequence ID" value="CAD9256339.1"/>
    <property type="molecule type" value="Transcribed_RNA"/>
</dbReference>
<evidence type="ECO:0000256" key="7">
    <source>
        <dbReference type="ARBA" id="ARBA00022723"/>
    </source>
</evidence>
<comment type="subcellular location">
    <subcellularLocation>
        <location evidence="2">Cytoplasm</location>
    </subcellularLocation>
    <subcellularLocation>
        <location evidence="1">Nucleus</location>
    </subcellularLocation>
</comment>
<evidence type="ECO:0000256" key="10">
    <source>
        <dbReference type="ARBA" id="ARBA00022833"/>
    </source>
</evidence>
<dbReference type="GO" id="GO:0046872">
    <property type="term" value="F:metal ion binding"/>
    <property type="evidence" value="ECO:0007669"/>
    <property type="project" value="UniProtKB-KW"/>
</dbReference>
<evidence type="ECO:0000256" key="1">
    <source>
        <dbReference type="ARBA" id="ARBA00004123"/>
    </source>
</evidence>
<reference evidence="15" key="1">
    <citation type="submission" date="2021-01" db="EMBL/GenBank/DDBJ databases">
        <authorList>
            <person name="Corre E."/>
            <person name="Pelletier E."/>
            <person name="Niang G."/>
            <person name="Scheremetjew M."/>
            <person name="Finn R."/>
            <person name="Kale V."/>
            <person name="Holt S."/>
            <person name="Cochrane G."/>
            <person name="Meng A."/>
            <person name="Brown T."/>
            <person name="Cohen L."/>
        </authorList>
    </citation>
    <scope>NUCLEOTIDE SEQUENCE</scope>
    <source>
        <strain evidence="15">CCMP2877</strain>
    </source>
</reference>
<dbReference type="InterPro" id="IPR050242">
    <property type="entry name" value="JAMM_MPN+_peptidase_M67A"/>
</dbReference>
<feature type="region of interest" description="Disordered" evidence="13">
    <location>
        <begin position="302"/>
        <end position="334"/>
    </location>
</feature>
<feature type="compositionally biased region" description="Gly residues" evidence="13">
    <location>
        <begin position="316"/>
        <end position="327"/>
    </location>
</feature>
<dbReference type="Pfam" id="PF01398">
    <property type="entry name" value="JAB"/>
    <property type="match status" value="1"/>
</dbReference>
<dbReference type="Gene3D" id="3.40.140.10">
    <property type="entry name" value="Cytidine Deaminase, domain 2"/>
    <property type="match status" value="1"/>
</dbReference>
<evidence type="ECO:0000256" key="6">
    <source>
        <dbReference type="ARBA" id="ARBA00022670"/>
    </source>
</evidence>
<evidence type="ECO:0000256" key="13">
    <source>
        <dbReference type="SAM" id="MobiDB-lite"/>
    </source>
</evidence>
<keyword evidence="11" id="KW-0482">Metalloprotease</keyword>
<keyword evidence="12" id="KW-0539">Nucleus</keyword>
<keyword evidence="9" id="KW-0378">Hydrolase</keyword>
<dbReference type="GO" id="GO:0008180">
    <property type="term" value="C:COP9 signalosome"/>
    <property type="evidence" value="ECO:0007669"/>
    <property type="project" value="UniProtKB-KW"/>
</dbReference>
<proteinExistence type="inferred from homology"/>
<evidence type="ECO:0000313" key="15">
    <source>
        <dbReference type="EMBL" id="CAD9256339.1"/>
    </source>
</evidence>
<gene>
    <name evidence="15" type="ORF">PPAR1163_LOCUS14710</name>
</gene>
<dbReference type="AlphaFoldDB" id="A0A7S1U4Y2"/>
<dbReference type="SUPFAM" id="SSF102712">
    <property type="entry name" value="JAB1/MPN domain"/>
    <property type="match status" value="1"/>
</dbReference>
<dbReference type="FunFam" id="3.40.140.10:FF:000203">
    <property type="entry name" value="COP9 signalosome complex subunit 5"/>
    <property type="match status" value="1"/>
</dbReference>
<organism evidence="15">
    <name type="scientific">Phaeomonas parva</name>
    <dbReference type="NCBI Taxonomy" id="124430"/>
    <lineage>
        <taxon>Eukaryota</taxon>
        <taxon>Sar</taxon>
        <taxon>Stramenopiles</taxon>
        <taxon>Ochrophyta</taxon>
        <taxon>Pinguiophyceae</taxon>
        <taxon>Pinguiochrysidales</taxon>
        <taxon>Pinguiochrysidaceae</taxon>
        <taxon>Phaeomonas</taxon>
    </lineage>
</organism>
<evidence type="ECO:0000256" key="12">
    <source>
        <dbReference type="ARBA" id="ARBA00023242"/>
    </source>
</evidence>
<evidence type="ECO:0000256" key="2">
    <source>
        <dbReference type="ARBA" id="ARBA00004496"/>
    </source>
</evidence>
<keyword evidence="7" id="KW-0479">Metal-binding</keyword>
<name>A0A7S1U4Y2_9STRA</name>
<dbReference type="SMART" id="SM00232">
    <property type="entry name" value="JAB_MPN"/>
    <property type="match status" value="1"/>
</dbReference>
<accession>A0A7S1U4Y2</accession>
<feature type="domain" description="MPN" evidence="14">
    <location>
        <begin position="43"/>
        <end position="201"/>
    </location>
</feature>
<keyword evidence="8" id="KW-0736">Signalosome</keyword>
<evidence type="ECO:0000256" key="9">
    <source>
        <dbReference type="ARBA" id="ARBA00022801"/>
    </source>
</evidence>
<dbReference type="GO" id="GO:0008237">
    <property type="term" value="F:metallopeptidase activity"/>
    <property type="evidence" value="ECO:0007669"/>
    <property type="project" value="UniProtKB-KW"/>
</dbReference>
<keyword evidence="5" id="KW-0963">Cytoplasm</keyword>
<dbReference type="InterPro" id="IPR000555">
    <property type="entry name" value="JAMM/MPN+_dom"/>
</dbReference>